<dbReference type="EMBL" id="JBAHYK010002040">
    <property type="protein sequence ID" value="KAL0566016.1"/>
    <property type="molecule type" value="Genomic_DNA"/>
</dbReference>
<proteinExistence type="predicted"/>
<dbReference type="Proteomes" id="UP001465976">
    <property type="component" value="Unassembled WGS sequence"/>
</dbReference>
<organism evidence="2 3">
    <name type="scientific">Marasmius crinis-equi</name>
    <dbReference type="NCBI Taxonomy" id="585013"/>
    <lineage>
        <taxon>Eukaryota</taxon>
        <taxon>Fungi</taxon>
        <taxon>Dikarya</taxon>
        <taxon>Basidiomycota</taxon>
        <taxon>Agaricomycotina</taxon>
        <taxon>Agaricomycetes</taxon>
        <taxon>Agaricomycetidae</taxon>
        <taxon>Agaricales</taxon>
        <taxon>Marasmiineae</taxon>
        <taxon>Marasmiaceae</taxon>
        <taxon>Marasmius</taxon>
    </lineage>
</organism>
<gene>
    <name evidence="2" type="ORF">V5O48_016000</name>
</gene>
<evidence type="ECO:0000313" key="2">
    <source>
        <dbReference type="EMBL" id="KAL0566016.1"/>
    </source>
</evidence>
<reference evidence="2 3" key="1">
    <citation type="submission" date="2024-02" db="EMBL/GenBank/DDBJ databases">
        <title>A draft genome for the cacao thread blight pathogen Marasmius crinis-equi.</title>
        <authorList>
            <person name="Cohen S.P."/>
            <person name="Baruah I.K."/>
            <person name="Amoako-Attah I."/>
            <person name="Bukari Y."/>
            <person name="Meinhardt L.W."/>
            <person name="Bailey B.A."/>
        </authorList>
    </citation>
    <scope>NUCLEOTIDE SEQUENCE [LARGE SCALE GENOMIC DNA]</scope>
    <source>
        <strain evidence="2 3">GH-76</strain>
    </source>
</reference>
<keyword evidence="3" id="KW-1185">Reference proteome</keyword>
<comment type="caution">
    <text evidence="2">The sequence shown here is derived from an EMBL/GenBank/DDBJ whole genome shotgun (WGS) entry which is preliminary data.</text>
</comment>
<name>A0ABR3ESZ7_9AGAR</name>
<evidence type="ECO:0000256" key="1">
    <source>
        <dbReference type="SAM" id="MobiDB-lite"/>
    </source>
</evidence>
<sequence length="406" mass="44954">MSQLPNIPLDAPDNTSHPFLQHLHHIRNSTASPATPILATGTPGTGDAFEGAQNENAAGTNSSWESGGPESAGHLQQWNLTGGLSGSTQAPTRGGWPLFTLEDGRALKRGRMLSAHSEREYDEYLKDREKGPTVAMARSYLALLETRDHVKEIKDEVRSRWKPDPPLIKALKEYTNHVLLSPRLHAYRGKKLQTMIIEVMRKLGVSDLPAAHDLGRVDQCVGIVTRYLTDQRYILKQKIGQSVYKEDGTYSPVDIGTMFEDCVGASRIPVSLPALVRFAYLRSVWVALYKEQLAADGAGGTTSKTGEKRKNGKEPTLNELRNDFVDFWLYVDNDLKKIRKMCEKPEELAAGFKAMYDNDVKEYGSNNTPVTELKDLDAWLTDVHNAAALAVNTGETEEGSKTSQAE</sequence>
<evidence type="ECO:0000313" key="3">
    <source>
        <dbReference type="Proteomes" id="UP001465976"/>
    </source>
</evidence>
<feature type="region of interest" description="Disordered" evidence="1">
    <location>
        <begin position="28"/>
        <end position="74"/>
    </location>
</feature>
<feature type="compositionally biased region" description="Polar residues" evidence="1">
    <location>
        <begin position="53"/>
        <end position="65"/>
    </location>
</feature>
<accession>A0ABR3ESZ7</accession>
<protein>
    <submittedName>
        <fullName evidence="2">Uncharacterized protein</fullName>
    </submittedName>
</protein>